<dbReference type="Proteomes" id="UP001472677">
    <property type="component" value="Unassembled WGS sequence"/>
</dbReference>
<dbReference type="InterPro" id="IPR036047">
    <property type="entry name" value="F-box-like_dom_sf"/>
</dbReference>
<dbReference type="Pfam" id="PF24750">
    <property type="entry name" value="b-prop_At3g26010-like"/>
    <property type="match status" value="1"/>
</dbReference>
<evidence type="ECO:0000313" key="3">
    <source>
        <dbReference type="Proteomes" id="UP001472677"/>
    </source>
</evidence>
<keyword evidence="3" id="KW-1185">Reference proteome</keyword>
<evidence type="ECO:0000313" key="2">
    <source>
        <dbReference type="EMBL" id="KAK8520542.1"/>
    </source>
</evidence>
<dbReference type="SUPFAM" id="SSF81383">
    <property type="entry name" value="F-box domain"/>
    <property type="match status" value="1"/>
</dbReference>
<dbReference type="EMBL" id="JBBPBM010000049">
    <property type="protein sequence ID" value="KAK8520542.1"/>
    <property type="molecule type" value="Genomic_DNA"/>
</dbReference>
<name>A0ABR2CLM1_9ROSI</name>
<dbReference type="SMART" id="SM00256">
    <property type="entry name" value="FBOX"/>
    <property type="match status" value="1"/>
</dbReference>
<protein>
    <recommendedName>
        <fullName evidence="1">F-box domain-containing protein</fullName>
    </recommendedName>
</protein>
<evidence type="ECO:0000259" key="1">
    <source>
        <dbReference type="SMART" id="SM00256"/>
    </source>
</evidence>
<proteinExistence type="predicted"/>
<dbReference type="Pfam" id="PF00646">
    <property type="entry name" value="F-box"/>
    <property type="match status" value="1"/>
</dbReference>
<reference evidence="2 3" key="1">
    <citation type="journal article" date="2024" name="G3 (Bethesda)">
        <title>Genome assembly of Hibiscus sabdariffa L. provides insights into metabolisms of medicinal natural products.</title>
        <authorList>
            <person name="Kim T."/>
        </authorList>
    </citation>
    <scope>NUCLEOTIDE SEQUENCE [LARGE SCALE GENOMIC DNA]</scope>
    <source>
        <strain evidence="2">TK-2024</strain>
        <tissue evidence="2">Old leaves</tissue>
    </source>
</reference>
<dbReference type="SUPFAM" id="SSF50965">
    <property type="entry name" value="Galactose oxidase, central domain"/>
    <property type="match status" value="1"/>
</dbReference>
<dbReference type="InterPro" id="IPR056592">
    <property type="entry name" value="Beta-prop_At3g26010-like"/>
</dbReference>
<dbReference type="CDD" id="cd22157">
    <property type="entry name" value="F-box_AtFBW1-like"/>
    <property type="match status" value="1"/>
</dbReference>
<feature type="domain" description="F-box" evidence="1">
    <location>
        <begin position="45"/>
        <end position="85"/>
    </location>
</feature>
<dbReference type="InterPro" id="IPR001810">
    <property type="entry name" value="F-box_dom"/>
</dbReference>
<dbReference type="InterPro" id="IPR011043">
    <property type="entry name" value="Gal_Oxase/kelch_b-propeller"/>
</dbReference>
<comment type="caution">
    <text evidence="2">The sequence shown here is derived from an EMBL/GenBank/DDBJ whole genome shotgun (WGS) entry which is preliminary data.</text>
</comment>
<accession>A0ABR2CLM1</accession>
<dbReference type="InterPro" id="IPR055290">
    <property type="entry name" value="At3g26010-like"/>
</dbReference>
<dbReference type="Gene3D" id="1.20.1280.50">
    <property type="match status" value="1"/>
</dbReference>
<gene>
    <name evidence="2" type="ORF">V6N12_004477</name>
</gene>
<sequence length="460" mass="51851">MKFMFHDMYERGKMKAMVSLVFKKIAWKKGDAVRQTSPGRNTVLLSDDLVVEVLCRLPAKSLMRCCCVCRGWYVLIMSCCVPRITPSLPLLGCQIRIVTREDSVFEGALLPQAEAAGVADAWPPMFSADDGSLDYVRHSPLYLRDSSNGLMLFVQFAKPNYVLWNPTTKEFLSIPFASNNRRVFSVLAVGIKNVKVVAFPRDKGVVYVFSSQTCTWAERTVKYIRPVDRETSTPLKRSVYLHGRLFRLGQPRRLLWYTISDDNVDVVCDSVKLPGSDHTGVGKGRRGKKKWCIGSSGGRLQFAQKDHGLGLVQIWVFSFDTSEWNLVHSVSLQALAKHPQLVDATALFPVVNPKFKLLTFDPVSDDGMIIWTPNLIFCYYWKCGNLIPLQGPNIPNDALEHPPVDAFPFTQWVAPLGLSRPDKKEALPRNIFKTLLRVAWKYRCIILVAQSVCILVSLCS</sequence>
<organism evidence="2 3">
    <name type="scientific">Hibiscus sabdariffa</name>
    <name type="common">roselle</name>
    <dbReference type="NCBI Taxonomy" id="183260"/>
    <lineage>
        <taxon>Eukaryota</taxon>
        <taxon>Viridiplantae</taxon>
        <taxon>Streptophyta</taxon>
        <taxon>Embryophyta</taxon>
        <taxon>Tracheophyta</taxon>
        <taxon>Spermatophyta</taxon>
        <taxon>Magnoliopsida</taxon>
        <taxon>eudicotyledons</taxon>
        <taxon>Gunneridae</taxon>
        <taxon>Pentapetalae</taxon>
        <taxon>rosids</taxon>
        <taxon>malvids</taxon>
        <taxon>Malvales</taxon>
        <taxon>Malvaceae</taxon>
        <taxon>Malvoideae</taxon>
        <taxon>Hibiscus</taxon>
    </lineage>
</organism>
<dbReference type="PANTHER" id="PTHR35546">
    <property type="entry name" value="F-BOX PROTEIN INTERACTION DOMAIN PROTEIN-RELATED"/>
    <property type="match status" value="1"/>
</dbReference>
<dbReference type="PANTHER" id="PTHR35546:SF130">
    <property type="entry name" value="EXPRESSED PROTEIN"/>
    <property type="match status" value="1"/>
</dbReference>